<dbReference type="InterPro" id="IPR001207">
    <property type="entry name" value="Transposase_mutator"/>
</dbReference>
<name>A0A486XTD8_9GAMM</name>
<comment type="function">
    <text evidence="1">Required for the transposition of the insertion element.</text>
</comment>
<accession>A0A486XTD8</accession>
<keyword evidence="3" id="KW-0815">Transposition</keyword>
<dbReference type="GO" id="GO:0003677">
    <property type="term" value="F:DNA binding"/>
    <property type="evidence" value="ECO:0007669"/>
    <property type="project" value="UniProtKB-KW"/>
</dbReference>
<evidence type="ECO:0000256" key="2">
    <source>
        <dbReference type="ARBA" id="ARBA00010961"/>
    </source>
</evidence>
<dbReference type="GO" id="GO:0004803">
    <property type="term" value="F:transposase activity"/>
    <property type="evidence" value="ECO:0007669"/>
    <property type="project" value="InterPro"/>
</dbReference>
<evidence type="ECO:0000256" key="3">
    <source>
        <dbReference type="ARBA" id="ARBA00022578"/>
    </source>
</evidence>
<gene>
    <name evidence="6" type="ORF">BAL341_2929</name>
</gene>
<evidence type="ECO:0000256" key="1">
    <source>
        <dbReference type="ARBA" id="ARBA00002190"/>
    </source>
</evidence>
<dbReference type="EMBL" id="CAAJGR010000007">
    <property type="protein sequence ID" value="VHO05843.1"/>
    <property type="molecule type" value="Genomic_DNA"/>
</dbReference>
<dbReference type="Pfam" id="PF00872">
    <property type="entry name" value="Transposase_mut"/>
    <property type="match status" value="1"/>
</dbReference>
<comment type="similarity">
    <text evidence="2">Belongs to the transposase mutator family.</text>
</comment>
<keyword evidence="4" id="KW-0238">DNA-binding</keyword>
<evidence type="ECO:0000256" key="5">
    <source>
        <dbReference type="ARBA" id="ARBA00023172"/>
    </source>
</evidence>
<evidence type="ECO:0000313" key="6">
    <source>
        <dbReference type="EMBL" id="VHO05843.1"/>
    </source>
</evidence>
<keyword evidence="5" id="KW-0233">DNA recombination</keyword>
<dbReference type="AlphaFoldDB" id="A0A486XTD8"/>
<dbReference type="GO" id="GO:0006313">
    <property type="term" value="P:DNA transposition"/>
    <property type="evidence" value="ECO:0007669"/>
    <property type="project" value="InterPro"/>
</dbReference>
<sequence length="44" mass="5048">MNDIFIACCDGLKGFPEAIEAVDPKTQVQLWIVHYVWHSLRFVG</sequence>
<protein>
    <submittedName>
        <fullName evidence="6">Transposase, mutator family</fullName>
    </submittedName>
</protein>
<reference evidence="6" key="1">
    <citation type="submission" date="2019-04" db="EMBL/GenBank/DDBJ databases">
        <authorList>
            <person name="Brambilla D."/>
        </authorList>
    </citation>
    <scope>NUCLEOTIDE SEQUENCE</scope>
    <source>
        <strain evidence="6">BAL1</strain>
    </source>
</reference>
<proteinExistence type="inferred from homology"/>
<organism evidence="6">
    <name type="scientific">Rheinheimera sp. BAL341</name>
    <dbReference type="NCBI Taxonomy" id="1708203"/>
    <lineage>
        <taxon>Bacteria</taxon>
        <taxon>Pseudomonadati</taxon>
        <taxon>Pseudomonadota</taxon>
        <taxon>Gammaproteobacteria</taxon>
        <taxon>Chromatiales</taxon>
        <taxon>Chromatiaceae</taxon>
        <taxon>Rheinheimera</taxon>
    </lineage>
</organism>
<evidence type="ECO:0000256" key="4">
    <source>
        <dbReference type="ARBA" id="ARBA00023125"/>
    </source>
</evidence>